<feature type="transmembrane region" description="Helical" evidence="5">
    <location>
        <begin position="155"/>
        <end position="174"/>
    </location>
</feature>
<feature type="transmembrane region" description="Helical" evidence="5">
    <location>
        <begin position="180"/>
        <end position="200"/>
    </location>
</feature>
<dbReference type="Gene3D" id="3.30.420.10">
    <property type="entry name" value="Ribonuclease H-like superfamily/Ribonuclease H"/>
    <property type="match status" value="1"/>
</dbReference>
<evidence type="ECO:0000313" key="6">
    <source>
        <dbReference type="Ensembl" id="ENSGACP00000048133.1"/>
    </source>
</evidence>
<keyword evidence="7" id="KW-1185">Reference proteome</keyword>
<dbReference type="InterPro" id="IPR036397">
    <property type="entry name" value="RNaseH_sf"/>
</dbReference>
<evidence type="ECO:0000256" key="2">
    <source>
        <dbReference type="ARBA" id="ARBA00022692"/>
    </source>
</evidence>
<feature type="transmembrane region" description="Helical" evidence="5">
    <location>
        <begin position="236"/>
        <end position="253"/>
    </location>
</feature>
<sequence>MDGAVYREILANNLLPSVRALKRGRGSVFQHDDDLKHTARAAKEWLRKQHLKVPEWPRPSADLNPIESLWREPKVRVAQRQPRKLKDLEMVCVEELAEIPAAACKPGQELQETEALRKWTRANSWFSFTTIALVIVLIVALSCCDNLRRQVPLNFISLGLFTFAEGLMLGAATVRFDAEAVLWAVGATALVSFALTLFAVQSKWDFTGLNGSLWVLMWTLFSFALLCGILRSQYLYILYACLGTLLFSLYLVFDTQLILGGKHRKYQVSPEEYVFAALNLYLDIVSLFLLLLQLIGLCR</sequence>
<name>A0AAQ4QCX0_GASAC</name>
<reference evidence="6" key="2">
    <citation type="submission" date="2025-08" db="UniProtKB">
        <authorList>
            <consortium name="Ensembl"/>
        </authorList>
    </citation>
    <scope>IDENTIFICATION</scope>
</reference>
<comment type="subcellular location">
    <subcellularLocation>
        <location evidence="1">Membrane</location>
        <topology evidence="1">Multi-pass membrane protein</topology>
    </subcellularLocation>
</comment>
<keyword evidence="2 5" id="KW-0812">Transmembrane</keyword>
<dbReference type="GeneTree" id="ENSGT01050000244890"/>
<reference evidence="6 7" key="1">
    <citation type="journal article" date="2021" name="G3 (Bethesda)">
        <title>Improved contiguity of the threespine stickleback genome using long-read sequencing.</title>
        <authorList>
            <person name="Nath S."/>
            <person name="Shaw D.E."/>
            <person name="White M.A."/>
        </authorList>
    </citation>
    <scope>NUCLEOTIDE SEQUENCE [LARGE SCALE GENOMIC DNA]</scope>
    <source>
        <strain evidence="6 7">Lake Benthic</strain>
    </source>
</reference>
<dbReference type="PANTHER" id="PTHR23291">
    <property type="entry name" value="BAX INHIBITOR-RELATED"/>
    <property type="match status" value="1"/>
</dbReference>
<accession>A0AAQ4QCX0</accession>
<keyword evidence="4 5" id="KW-0472">Membrane</keyword>
<feature type="transmembrane region" description="Helical" evidence="5">
    <location>
        <begin position="125"/>
        <end position="143"/>
    </location>
</feature>
<evidence type="ECO:0000256" key="5">
    <source>
        <dbReference type="RuleBase" id="RU004379"/>
    </source>
</evidence>
<reference evidence="6" key="3">
    <citation type="submission" date="2025-09" db="UniProtKB">
        <authorList>
            <consortium name="Ensembl"/>
        </authorList>
    </citation>
    <scope>IDENTIFICATION</scope>
</reference>
<dbReference type="CDD" id="cd10428">
    <property type="entry name" value="LFG_like"/>
    <property type="match status" value="1"/>
</dbReference>
<dbReference type="PANTHER" id="PTHR23291:SF47">
    <property type="entry name" value="TRANSMEMBRANE BAX INHIBITOR MOTIF CONTAINING 7"/>
    <property type="match status" value="1"/>
</dbReference>
<organism evidence="6 7">
    <name type="scientific">Gasterosteus aculeatus aculeatus</name>
    <name type="common">three-spined stickleback</name>
    <dbReference type="NCBI Taxonomy" id="481459"/>
    <lineage>
        <taxon>Eukaryota</taxon>
        <taxon>Metazoa</taxon>
        <taxon>Chordata</taxon>
        <taxon>Craniata</taxon>
        <taxon>Vertebrata</taxon>
        <taxon>Euteleostomi</taxon>
        <taxon>Actinopterygii</taxon>
        <taxon>Neopterygii</taxon>
        <taxon>Teleostei</taxon>
        <taxon>Neoteleostei</taxon>
        <taxon>Acanthomorphata</taxon>
        <taxon>Eupercaria</taxon>
        <taxon>Perciformes</taxon>
        <taxon>Cottioidei</taxon>
        <taxon>Gasterosteales</taxon>
        <taxon>Gasterosteidae</taxon>
        <taxon>Gasterosteus</taxon>
    </lineage>
</organism>
<feature type="transmembrane region" description="Helical" evidence="5">
    <location>
        <begin position="212"/>
        <end position="230"/>
    </location>
</feature>
<feature type="transmembrane region" description="Helical" evidence="5">
    <location>
        <begin position="273"/>
        <end position="295"/>
    </location>
</feature>
<dbReference type="Proteomes" id="UP000007635">
    <property type="component" value="Chromosome XX"/>
</dbReference>
<evidence type="ECO:0000256" key="1">
    <source>
        <dbReference type="ARBA" id="ARBA00004141"/>
    </source>
</evidence>
<evidence type="ECO:0000313" key="7">
    <source>
        <dbReference type="Proteomes" id="UP000007635"/>
    </source>
</evidence>
<dbReference type="GO" id="GO:0016020">
    <property type="term" value="C:membrane"/>
    <property type="evidence" value="ECO:0007669"/>
    <property type="project" value="UniProtKB-SubCell"/>
</dbReference>
<evidence type="ECO:0000256" key="3">
    <source>
        <dbReference type="ARBA" id="ARBA00022989"/>
    </source>
</evidence>
<dbReference type="InterPro" id="IPR006214">
    <property type="entry name" value="Bax_inhibitor_1-related"/>
</dbReference>
<keyword evidence="3 5" id="KW-1133">Transmembrane helix</keyword>
<dbReference type="Ensembl" id="ENSGACT00000051310.1">
    <property type="protein sequence ID" value="ENSGACP00000048133.1"/>
    <property type="gene ID" value="ENSGACG00000006328.2"/>
</dbReference>
<protein>
    <submittedName>
        <fullName evidence="6">Uncharacterized protein</fullName>
    </submittedName>
</protein>
<dbReference type="GO" id="GO:0003676">
    <property type="term" value="F:nucleic acid binding"/>
    <property type="evidence" value="ECO:0007669"/>
    <property type="project" value="InterPro"/>
</dbReference>
<evidence type="ECO:0000256" key="4">
    <source>
        <dbReference type="ARBA" id="ARBA00023136"/>
    </source>
</evidence>
<proteinExistence type="inferred from homology"/>
<dbReference type="AlphaFoldDB" id="A0AAQ4QCX0"/>
<comment type="similarity">
    <text evidence="5">Belongs to the BI1 family.</text>
</comment>
<dbReference type="Pfam" id="PF01027">
    <property type="entry name" value="Bax1-I"/>
    <property type="match status" value="1"/>
</dbReference>